<organism evidence="1">
    <name type="scientific">Ganoderma boninense</name>
    <dbReference type="NCBI Taxonomy" id="34458"/>
    <lineage>
        <taxon>Eukaryota</taxon>
        <taxon>Fungi</taxon>
        <taxon>Dikarya</taxon>
        <taxon>Basidiomycota</taxon>
        <taxon>Agaricomycotina</taxon>
        <taxon>Agaricomycetes</taxon>
        <taxon>Polyporales</taxon>
        <taxon>Polyporaceae</taxon>
        <taxon>Ganoderma</taxon>
    </lineage>
</organism>
<accession>A0A5K1JYM8</accession>
<reference evidence="1" key="1">
    <citation type="submission" date="2019-10" db="EMBL/GenBank/DDBJ databases">
        <authorList>
            <person name="Nor Muhammad N."/>
        </authorList>
    </citation>
    <scope>NUCLEOTIDE SEQUENCE</scope>
</reference>
<gene>
    <name evidence="1" type="primary">C4XXN5</name>
</gene>
<dbReference type="EMBL" id="LR726517">
    <property type="protein sequence ID" value="VWO97771.1"/>
    <property type="molecule type" value="Genomic_DNA"/>
</dbReference>
<protein>
    <submittedName>
        <fullName evidence="1">Uncharacterized protein</fullName>
    </submittedName>
</protein>
<proteinExistence type="predicted"/>
<dbReference type="AlphaFoldDB" id="A0A5K1JYM8"/>
<name>A0A5K1JYM8_9APHY</name>
<sequence>MTEGYLYHTVTLSREPVIVRFCISLSASPHLTTLVTSLHLPDISGQILHGGHTSRLLLTTLSSLRNLSSLTLRLADGLERSGITGANLSVFQQLVGLRFPHLRAFATNLSVYVFPTGLAFLRAHPLLADLDFGFSPVSHVRTESDALAALRFPALRALACGPWFLHDRFAVPRTLVHFHARDLDLEPGELPRIARLLGTQLVSLRVSERFAYHPEQRAGPHAVRLDELVGLFPRLCFLQLDVHLVAVPYISKHIVNCTAERPESAGDGRPQTRREERLTIAWVCGRRPWSSRVDMNIAPIEWDVFLKETALAVLRDWGDYVERVVYRHPTAPWRSVALGEDGASAMYREERAMQDEEWKLI</sequence>
<evidence type="ECO:0000313" key="1">
    <source>
        <dbReference type="EMBL" id="VWO97771.1"/>
    </source>
</evidence>